<feature type="region of interest" description="Disordered" evidence="1">
    <location>
        <begin position="44"/>
        <end position="63"/>
    </location>
</feature>
<evidence type="ECO:0000313" key="2">
    <source>
        <dbReference type="EMBL" id="KAL3507270.1"/>
    </source>
</evidence>
<reference evidence="2 3" key="1">
    <citation type="submission" date="2024-11" db="EMBL/GenBank/DDBJ databases">
        <title>A near-complete genome assembly of Cinchona calisaya.</title>
        <authorList>
            <person name="Lian D.C."/>
            <person name="Zhao X.W."/>
            <person name="Wei L."/>
        </authorList>
    </citation>
    <scope>NUCLEOTIDE SEQUENCE [LARGE SCALE GENOMIC DNA]</scope>
    <source>
        <tissue evidence="2">Nenye</tissue>
    </source>
</reference>
<evidence type="ECO:0000313" key="3">
    <source>
        <dbReference type="Proteomes" id="UP001630127"/>
    </source>
</evidence>
<organism evidence="2 3">
    <name type="scientific">Cinchona calisaya</name>
    <dbReference type="NCBI Taxonomy" id="153742"/>
    <lineage>
        <taxon>Eukaryota</taxon>
        <taxon>Viridiplantae</taxon>
        <taxon>Streptophyta</taxon>
        <taxon>Embryophyta</taxon>
        <taxon>Tracheophyta</taxon>
        <taxon>Spermatophyta</taxon>
        <taxon>Magnoliopsida</taxon>
        <taxon>eudicotyledons</taxon>
        <taxon>Gunneridae</taxon>
        <taxon>Pentapetalae</taxon>
        <taxon>asterids</taxon>
        <taxon>lamiids</taxon>
        <taxon>Gentianales</taxon>
        <taxon>Rubiaceae</taxon>
        <taxon>Cinchonoideae</taxon>
        <taxon>Cinchoneae</taxon>
        <taxon>Cinchona</taxon>
    </lineage>
</organism>
<proteinExistence type="predicted"/>
<dbReference type="AlphaFoldDB" id="A0ABD2YM83"/>
<comment type="caution">
    <text evidence="2">The sequence shown here is derived from an EMBL/GenBank/DDBJ whole genome shotgun (WGS) entry which is preliminary data.</text>
</comment>
<gene>
    <name evidence="2" type="ORF">ACH5RR_032652</name>
</gene>
<dbReference type="EMBL" id="JBJUIK010000013">
    <property type="protein sequence ID" value="KAL3507270.1"/>
    <property type="molecule type" value="Genomic_DNA"/>
</dbReference>
<sequence length="109" mass="12662">MRLDLESLERSLYPPSERLFSNFGGRKLEERSIIRFRYEASQNSALATKRNEPESDTKRSLGKTTVRSIGIHEIPARNFLENCRIGRRKLLLTTRLSKQLVRSKGNRTL</sequence>
<accession>A0ABD2YM83</accession>
<dbReference type="Proteomes" id="UP001630127">
    <property type="component" value="Unassembled WGS sequence"/>
</dbReference>
<protein>
    <submittedName>
        <fullName evidence="2">Uncharacterized protein</fullName>
    </submittedName>
</protein>
<evidence type="ECO:0000256" key="1">
    <source>
        <dbReference type="SAM" id="MobiDB-lite"/>
    </source>
</evidence>
<keyword evidence="3" id="KW-1185">Reference proteome</keyword>
<name>A0ABD2YM83_9GENT</name>
<feature type="compositionally biased region" description="Basic and acidic residues" evidence="1">
    <location>
        <begin position="49"/>
        <end position="59"/>
    </location>
</feature>